<protein>
    <submittedName>
        <fullName evidence="2">Uncharacterized protein</fullName>
    </submittedName>
</protein>
<evidence type="ECO:0000313" key="2">
    <source>
        <dbReference type="EMBL" id="KAK2940715.1"/>
    </source>
</evidence>
<feature type="compositionally biased region" description="Basic and acidic residues" evidence="1">
    <location>
        <begin position="100"/>
        <end position="111"/>
    </location>
</feature>
<evidence type="ECO:0000313" key="3">
    <source>
        <dbReference type="Proteomes" id="UP001281761"/>
    </source>
</evidence>
<proteinExistence type="predicted"/>
<dbReference type="Proteomes" id="UP001281761">
    <property type="component" value="Unassembled WGS sequence"/>
</dbReference>
<feature type="compositionally biased region" description="Low complexity" evidence="1">
    <location>
        <begin position="230"/>
        <end position="239"/>
    </location>
</feature>
<feature type="compositionally biased region" description="Polar residues" evidence="1">
    <location>
        <begin position="208"/>
        <end position="217"/>
    </location>
</feature>
<feature type="compositionally biased region" description="Acidic residues" evidence="1">
    <location>
        <begin position="289"/>
        <end position="298"/>
    </location>
</feature>
<keyword evidence="3" id="KW-1185">Reference proteome</keyword>
<gene>
    <name evidence="2" type="ORF">BLNAU_24373</name>
</gene>
<feature type="compositionally biased region" description="Polar residues" evidence="1">
    <location>
        <begin position="156"/>
        <end position="182"/>
    </location>
</feature>
<feature type="compositionally biased region" description="Basic and acidic residues" evidence="1">
    <location>
        <begin position="218"/>
        <end position="229"/>
    </location>
</feature>
<feature type="compositionally biased region" description="Basic and acidic residues" evidence="1">
    <location>
        <begin position="243"/>
        <end position="254"/>
    </location>
</feature>
<evidence type="ECO:0000256" key="1">
    <source>
        <dbReference type="SAM" id="MobiDB-lite"/>
    </source>
</evidence>
<reference evidence="2 3" key="1">
    <citation type="journal article" date="2022" name="bioRxiv">
        <title>Genomics of Preaxostyla Flagellates Illuminates Evolutionary Transitions and the Path Towards Mitochondrial Loss.</title>
        <authorList>
            <person name="Novak L.V.F."/>
            <person name="Treitli S.C."/>
            <person name="Pyrih J."/>
            <person name="Halakuc P."/>
            <person name="Pipaliya S.V."/>
            <person name="Vacek V."/>
            <person name="Brzon O."/>
            <person name="Soukal P."/>
            <person name="Eme L."/>
            <person name="Dacks J.B."/>
            <person name="Karnkowska A."/>
            <person name="Elias M."/>
            <person name="Hampl V."/>
        </authorList>
    </citation>
    <scope>NUCLEOTIDE SEQUENCE [LARGE SCALE GENOMIC DNA]</scope>
    <source>
        <strain evidence="2">NAU3</strain>
        <tissue evidence="2">Gut</tissue>
    </source>
</reference>
<name>A0ABQ9WMN0_9EUKA</name>
<accession>A0ABQ9WMN0</accession>
<dbReference type="EMBL" id="JARBJD010000618">
    <property type="protein sequence ID" value="KAK2940715.1"/>
    <property type="molecule type" value="Genomic_DNA"/>
</dbReference>
<comment type="caution">
    <text evidence="2">The sequence shown here is derived from an EMBL/GenBank/DDBJ whole genome shotgun (WGS) entry which is preliminary data.</text>
</comment>
<sequence length="307" mass="34537">MSRLAEYDVRNSESGVCSLPRLVSVAPLCLRVASVQGPEIVHTEEPDQLRMSDVEFGRLSGGLVHSRPENDAEWERTDLLSEKREIGVKLEMENERWLERTNRSDLEHTETSPDSISSDSHHSPLLTPPHSQHLAVPDSPSPPSSHHSITDFRSPLPQTIDSSHFDSHSTSPLPLSSALHTPSPSQHKSESSSHASSNRDKTDRVTSCRHSPQSRNLDQNERRDTRRSSDSLGSTRGSSIVFEEERRETSRVAEQESSLEDSSRHSQDEQDGPGETDEERQVNKSNDQSEIEEGDEMDDKYVHRRQP</sequence>
<organism evidence="2 3">
    <name type="scientific">Blattamonas nauphoetae</name>
    <dbReference type="NCBI Taxonomy" id="2049346"/>
    <lineage>
        <taxon>Eukaryota</taxon>
        <taxon>Metamonada</taxon>
        <taxon>Preaxostyla</taxon>
        <taxon>Oxymonadida</taxon>
        <taxon>Blattamonas</taxon>
    </lineage>
</organism>
<feature type="region of interest" description="Disordered" evidence="1">
    <location>
        <begin position="100"/>
        <end position="307"/>
    </location>
</feature>
<feature type="compositionally biased region" description="Basic and acidic residues" evidence="1">
    <location>
        <begin position="187"/>
        <end position="206"/>
    </location>
</feature>
<feature type="compositionally biased region" description="Acidic residues" evidence="1">
    <location>
        <begin position="269"/>
        <end position="278"/>
    </location>
</feature>